<dbReference type="GO" id="GO:0006508">
    <property type="term" value="P:proteolysis"/>
    <property type="evidence" value="ECO:0007669"/>
    <property type="project" value="UniProtKB-KW"/>
</dbReference>
<keyword evidence="4" id="KW-0732">Signal</keyword>
<keyword evidence="16" id="KW-1185">Reference proteome</keyword>
<evidence type="ECO:0000256" key="10">
    <source>
        <dbReference type="RuleBase" id="RU003355"/>
    </source>
</evidence>
<dbReference type="InterPro" id="IPR015500">
    <property type="entry name" value="Peptidase_S8_subtilisin-rel"/>
</dbReference>
<keyword evidence="6 9" id="KW-0720">Serine protease</keyword>
<dbReference type="Gene3D" id="2.60.40.10">
    <property type="entry name" value="Immunoglobulins"/>
    <property type="match status" value="1"/>
</dbReference>
<evidence type="ECO:0000256" key="9">
    <source>
        <dbReference type="PROSITE-ProRule" id="PRU01240"/>
    </source>
</evidence>
<comment type="similarity">
    <text evidence="1 9 10">Belongs to the peptidase S8 family.</text>
</comment>
<dbReference type="InterPro" id="IPR000209">
    <property type="entry name" value="Peptidase_S8/S53_dom"/>
</dbReference>
<feature type="active site" description="Charge relay system" evidence="8 9">
    <location>
        <position position="250"/>
    </location>
</feature>
<dbReference type="CDD" id="cd04852">
    <property type="entry name" value="Peptidases_S8_3"/>
    <property type="match status" value="1"/>
</dbReference>
<keyword evidence="3 9" id="KW-0645">Protease</keyword>
<keyword evidence="2" id="KW-0964">Secreted</keyword>
<dbReference type="InterPro" id="IPR010259">
    <property type="entry name" value="S8pro/Inhibitor_I9"/>
</dbReference>
<evidence type="ECO:0000259" key="13">
    <source>
        <dbReference type="Pfam" id="PF02225"/>
    </source>
</evidence>
<feature type="domain" description="Peptidase S8/S53" evidence="12">
    <location>
        <begin position="241"/>
        <end position="725"/>
    </location>
</feature>
<feature type="region of interest" description="Disordered" evidence="11">
    <location>
        <begin position="1757"/>
        <end position="1785"/>
    </location>
</feature>
<dbReference type="STRING" id="550540.Fbal_3413"/>
<keyword evidence="7" id="KW-0325">Glycoprotein</keyword>
<evidence type="ECO:0000256" key="11">
    <source>
        <dbReference type="SAM" id="MobiDB-lite"/>
    </source>
</evidence>
<dbReference type="PANTHER" id="PTHR10795">
    <property type="entry name" value="PROPROTEIN CONVERTASE SUBTILISIN/KEXIN"/>
    <property type="match status" value="1"/>
</dbReference>
<dbReference type="InterPro" id="IPR036852">
    <property type="entry name" value="Peptidase_S8/S53_dom_sf"/>
</dbReference>
<accession>E1SMA2</accession>
<dbReference type="Pfam" id="PF00082">
    <property type="entry name" value="Peptidase_S8"/>
    <property type="match status" value="1"/>
</dbReference>
<dbReference type="EMBL" id="CP002209">
    <property type="protein sequence ID" value="ADN77611.1"/>
    <property type="molecule type" value="Genomic_DNA"/>
</dbReference>
<proteinExistence type="inferred from homology"/>
<dbReference type="CDD" id="cd02120">
    <property type="entry name" value="PA_subtilisin_like"/>
    <property type="match status" value="1"/>
</dbReference>
<evidence type="ECO:0000313" key="16">
    <source>
        <dbReference type="Proteomes" id="UP000006683"/>
    </source>
</evidence>
<dbReference type="InterPro" id="IPR013783">
    <property type="entry name" value="Ig-like_fold"/>
</dbReference>
<dbReference type="PROSITE" id="PS00136">
    <property type="entry name" value="SUBTILASE_ASP"/>
    <property type="match status" value="1"/>
</dbReference>
<feature type="active site" description="Charge relay system" evidence="8 9">
    <location>
        <position position="691"/>
    </location>
</feature>
<evidence type="ECO:0008006" key="17">
    <source>
        <dbReference type="Google" id="ProtNLM"/>
    </source>
</evidence>
<evidence type="ECO:0000256" key="6">
    <source>
        <dbReference type="ARBA" id="ARBA00022825"/>
    </source>
</evidence>
<dbReference type="GeneID" id="80457743"/>
<evidence type="ECO:0000256" key="3">
    <source>
        <dbReference type="ARBA" id="ARBA00022670"/>
    </source>
</evidence>
<dbReference type="InterPro" id="IPR045051">
    <property type="entry name" value="SBT"/>
</dbReference>
<reference evidence="15 16" key="1">
    <citation type="journal article" date="2010" name="Stand. Genomic Sci.">
        <title>Complete genome sequence of Ferrimonas balearica type strain (PAT).</title>
        <authorList>
            <person name="Nolan M."/>
            <person name="Sikorski J."/>
            <person name="Davenport K."/>
            <person name="Lucas S."/>
            <person name="Glavina Del Rio T."/>
            <person name="Tice H."/>
            <person name="Cheng J."/>
            <person name="Goodwin L."/>
            <person name="Pitluck S."/>
            <person name="Liolios K."/>
            <person name="Ivanova N."/>
            <person name="Mavromatis K."/>
            <person name="Ovchinnikova G."/>
            <person name="Pati A."/>
            <person name="Chen A."/>
            <person name="Palaniappan K."/>
            <person name="Land M."/>
            <person name="Hauser L."/>
            <person name="Chang Y."/>
            <person name="Jeffries C."/>
            <person name="Tapia R."/>
            <person name="Brettin T."/>
            <person name="Detter J."/>
            <person name="Han C."/>
            <person name="Yasawong M."/>
            <person name="Rohde M."/>
            <person name="Tindall B."/>
            <person name="Goker M."/>
            <person name="Woyke T."/>
            <person name="Bristow J."/>
            <person name="Eisen J."/>
            <person name="Markowitz V."/>
            <person name="Hugenholtz P."/>
            <person name="Kyrpides N."/>
            <person name="Klenk H."/>
            <person name="Lapidus A."/>
        </authorList>
    </citation>
    <scope>NUCLEOTIDE SEQUENCE [LARGE SCALE GENOMIC DNA]</scope>
    <source>
        <strain evidence="16">DSM 9799 / CCM 4581 / KCTC 23876 / PAT</strain>
    </source>
</reference>
<feature type="compositionally biased region" description="Pro residues" evidence="11">
    <location>
        <begin position="1764"/>
        <end position="1773"/>
    </location>
</feature>
<dbReference type="Gene3D" id="3.50.30.30">
    <property type="match status" value="1"/>
</dbReference>
<evidence type="ECO:0000256" key="2">
    <source>
        <dbReference type="ARBA" id="ARBA00022525"/>
    </source>
</evidence>
<name>E1SMA2_FERBD</name>
<dbReference type="Pfam" id="PF05922">
    <property type="entry name" value="Inhibitor_I9"/>
    <property type="match status" value="1"/>
</dbReference>
<evidence type="ECO:0000259" key="14">
    <source>
        <dbReference type="Pfam" id="PF05922"/>
    </source>
</evidence>
<feature type="domain" description="PA" evidence="13">
    <location>
        <begin position="519"/>
        <end position="609"/>
    </location>
</feature>
<dbReference type="HOGENOM" id="CLU_003205_0_0_6"/>
<evidence type="ECO:0000259" key="12">
    <source>
        <dbReference type="Pfam" id="PF00082"/>
    </source>
</evidence>
<dbReference type="eggNOG" id="COG1404">
    <property type="taxonomic scope" value="Bacteria"/>
</dbReference>
<dbReference type="GO" id="GO:0004252">
    <property type="term" value="F:serine-type endopeptidase activity"/>
    <property type="evidence" value="ECO:0007669"/>
    <property type="project" value="UniProtKB-UniRule"/>
</dbReference>
<feature type="active site" description="Charge relay system" evidence="8 9">
    <location>
        <position position="338"/>
    </location>
</feature>
<dbReference type="KEGG" id="fbl:Fbal_3413"/>
<dbReference type="InterPro" id="IPR034197">
    <property type="entry name" value="Peptidases_S8_3"/>
</dbReference>
<dbReference type="SUPFAM" id="SSF52025">
    <property type="entry name" value="PA domain"/>
    <property type="match status" value="1"/>
</dbReference>
<sequence length="1804" mass="191955">MQLKKATLMTLAAIYAGGVGTIAAAPSGHQNQYNGSDLRAVNLAEAMIEQTEQVRRHDGMEEAMRPGAIGLNVHRAIAPIGAKVPFEWEQDLDAGDHTYIIQMTDAPVALYQGERAGFEATSPRVNQPAMRSSQRYGALNVNTTAVKSYRSFLTEQQDLTANRIQSVAPGAQIERRFSIALNGMTMRLSQAQAAEVAKMPGVKAVTRAKEYQLFTDVGPEHIGADKLWQGQGVPNNLNIKGEGIIAGIIDTGINSDHPSFADIAGDGYDHTNPFGEGNYVGDCAEDAYAHMCNDKLIGIRSYDIITDTFKDPIFQPELGPWDYADYKRPPNGEDYNGHGSHTAGTVAGNLLYDVPFKLGGTEEVHDGFDTPLIFPEVSGVAPRANIIAYQVCYPGGGSYGESYGGCPGDALVAAIEDAILDGVDVINFSIGGLESLPWYDAIEMAFLAAREAGISVAASAGNFGSYGPSLIDHVSPWLTSVAASTHGREITAEAGSLGSFVGADAPAEIVGQGITGNFTGTLVDAADFGDGLCLEPFPAGTFEADQIVLCKRGDIARVAKGVNVAEGGAGGVILYNALSWDDGTGSNSLNLNPFPIPGLHVDYAAGQALVNWVAATDAPQATITESVLITAEREADVLAGFSSRGPSISNPNVMVPNVSAPGVDVFAAYADEMPFSKYPSPTDYAAISGTSMSGPHVAGALALLTQAHPNWTPAMIQSALMTTALPGKSYDYSYPPKLVDASFYEMGSGVINVARAVKAGLVMDENGDNYRAANPELGGDVTALNVPYLVNNDCQGTCTWMRTFTATTDGTWTVTAEELEADGAPFLELSATPSEFTLKAGESQSIMVTANILDVETVNVTSASNEVFGKVHLTPADDSLPDQYLPMMARFGNDSLPQIVQGNIHRDAGTMLTPPLMTREITELGVSVSGLVAGEMMSFQLPKAMDYNFRDPDSLAAADGIAIHFFDVPEGTRRLVWEVAEEDRLVKSQIDIGMDLNDNGKVEWYDEAICYSFTDLNDYCTINDPTPGRYWVMVGNYKDAYDGSAEVADNITMSLAMVGSDDDQNLMVSGPSSTDGLSPYQLQMDWNLDSVEEGQRFYGLIEVGNTPENIGNIGKMGINLTYAGDDVMVSSNKPQAGEGDIVTFEVEVLPNLLGLERDVTLDVELSSGLQLLEGSLSAISSNQDLASQLVIEGNKIGLNTTQMASNAVDRQYLFTTSVDDATCRIPIGSDPYYLDLYDEAYIEPDPAIQGAANQTVMASLSMFGLKEIPLYGNAEHMERDIIQFSPGGFIQVDSLPLFWGAHYPMDADFFPDTVIGPLWRGDGNTLYEFNMETESYDGVSIATTTDGRYLVVEWDNMRQGFAWGINFDPDPDARYSFELIASTELDFTPGEHEFIYAYDKITGAKSNLGSIGLHGYYGPRGTFGPAYGYLGDSYAFNDVDEMVEEGMVLCANYQGPEQSAITLSFAARVSAAATGQAQSVTVTSAYTGSDALVSTTVVDVPGNLSIGALSDMTVEENGSISFDVMVQDRENTANGISISADHVDATVEGHRVTLTPEAMWHGDTMVTVTAYDLAHPNDAASTEFMLTVLSDGEAEAVLKSVNASATVSGNTIMLSADPVIEGTQGMDSLTEAWTQLSGPEVTPAASIMDAEVGEYRFEVTYNLNGKSISAEVTATVSDAVATLVSINASASVDGDTITLSAEPMIDGTLGLDTLAESWTQVSGPEVTPAATISGAPVGDYVFAVTYTLNEESMSAEVSVSVDPAPAPVPLPTPEPEEEESSSSGSLGTLALMMLALLGWRRRTA</sequence>
<evidence type="ECO:0000256" key="4">
    <source>
        <dbReference type="ARBA" id="ARBA00022729"/>
    </source>
</evidence>
<evidence type="ECO:0000256" key="8">
    <source>
        <dbReference type="PIRSR" id="PIRSR615500-1"/>
    </source>
</evidence>
<dbReference type="PROSITE" id="PS00138">
    <property type="entry name" value="SUBTILASE_SER"/>
    <property type="match status" value="1"/>
</dbReference>
<evidence type="ECO:0000256" key="5">
    <source>
        <dbReference type="ARBA" id="ARBA00022801"/>
    </source>
</evidence>
<dbReference type="PROSITE" id="PS51892">
    <property type="entry name" value="SUBTILASE"/>
    <property type="match status" value="1"/>
</dbReference>
<evidence type="ECO:0000256" key="1">
    <source>
        <dbReference type="ARBA" id="ARBA00011073"/>
    </source>
</evidence>
<dbReference type="InterPro" id="IPR003137">
    <property type="entry name" value="PA_domain"/>
</dbReference>
<dbReference type="InterPro" id="IPR023827">
    <property type="entry name" value="Peptidase_S8_Asp-AS"/>
</dbReference>
<gene>
    <name evidence="15" type="ordered locus">Fbal_3413</name>
</gene>
<feature type="domain" description="Inhibitor I9" evidence="14">
    <location>
        <begin position="98"/>
        <end position="213"/>
    </location>
</feature>
<keyword evidence="5 9" id="KW-0378">Hydrolase</keyword>
<protein>
    <recommendedName>
        <fullName evidence="17">Peptidase S8 and S53 subtilisin kexin sedolisin</fullName>
    </recommendedName>
</protein>
<dbReference type="Pfam" id="PF02225">
    <property type="entry name" value="PA"/>
    <property type="match status" value="1"/>
</dbReference>
<dbReference type="OrthoDB" id="614750at2"/>
<dbReference type="Gene3D" id="3.40.50.200">
    <property type="entry name" value="Peptidase S8/S53 domain"/>
    <property type="match status" value="1"/>
</dbReference>
<evidence type="ECO:0000313" key="15">
    <source>
        <dbReference type="EMBL" id="ADN77611.1"/>
    </source>
</evidence>
<evidence type="ECO:0000256" key="7">
    <source>
        <dbReference type="ARBA" id="ARBA00023180"/>
    </source>
</evidence>
<dbReference type="PRINTS" id="PR00723">
    <property type="entry name" value="SUBTILISIN"/>
</dbReference>
<dbReference type="RefSeq" id="WP_013346917.1">
    <property type="nucleotide sequence ID" value="NC_014541.1"/>
</dbReference>
<dbReference type="InterPro" id="IPR023828">
    <property type="entry name" value="Peptidase_S8_Ser-AS"/>
</dbReference>
<dbReference type="Proteomes" id="UP000006683">
    <property type="component" value="Chromosome"/>
</dbReference>
<organism evidence="15 16">
    <name type="scientific">Ferrimonas balearica (strain DSM 9799 / CCM 4581 / KCTC 23876 / PAT)</name>
    <dbReference type="NCBI Taxonomy" id="550540"/>
    <lineage>
        <taxon>Bacteria</taxon>
        <taxon>Pseudomonadati</taxon>
        <taxon>Pseudomonadota</taxon>
        <taxon>Gammaproteobacteria</taxon>
        <taxon>Alteromonadales</taxon>
        <taxon>Ferrimonadaceae</taxon>
        <taxon>Ferrimonas</taxon>
    </lineage>
</organism>
<dbReference type="SUPFAM" id="SSF52743">
    <property type="entry name" value="Subtilisin-like"/>
    <property type="match status" value="1"/>
</dbReference>
<dbReference type="InterPro" id="IPR046450">
    <property type="entry name" value="PA_dom_sf"/>
</dbReference>